<feature type="compositionally biased region" description="Basic and acidic residues" evidence="1">
    <location>
        <begin position="88"/>
        <end position="119"/>
    </location>
</feature>
<accession>A0A8H4J6C2</accession>
<feature type="compositionally biased region" description="Low complexity" evidence="1">
    <location>
        <begin position="306"/>
        <end position="333"/>
    </location>
</feature>
<dbReference type="AlphaFoldDB" id="A0A8H4J6C2"/>
<keyword evidence="3" id="KW-1185">Reference proteome</keyword>
<feature type="region of interest" description="Disordered" evidence="1">
    <location>
        <begin position="1"/>
        <end position="156"/>
    </location>
</feature>
<feature type="compositionally biased region" description="Polar residues" evidence="1">
    <location>
        <begin position="194"/>
        <end position="203"/>
    </location>
</feature>
<proteinExistence type="predicted"/>
<dbReference type="OrthoDB" id="3946195at2759"/>
<comment type="caution">
    <text evidence="2">The sequence shown here is derived from an EMBL/GenBank/DDBJ whole genome shotgun (WGS) entry which is preliminary data.</text>
</comment>
<evidence type="ECO:0000313" key="2">
    <source>
        <dbReference type="EMBL" id="KAF4314016.1"/>
    </source>
</evidence>
<feature type="region of interest" description="Disordered" evidence="1">
    <location>
        <begin position="172"/>
        <end position="375"/>
    </location>
</feature>
<feature type="compositionally biased region" description="Basic and acidic residues" evidence="1">
    <location>
        <begin position="358"/>
        <end position="369"/>
    </location>
</feature>
<sequence length="524" mass="58681">MADKQPTLRQMFRRSRNKSPADDTTDSNSDGSCLMADYNKNNDRLSPALPVARPPSLSPNARIPRKLQKKRSNIDTSASLTSPASSWEQRDKSPAQEPTEREMNAPSRRDIRRTERRQPEPTSATRIRTKDMAGTSADPKPIPHKKESDSLSSCKTGKISKILGVNYSDQKSHLSAQLPEEDSSYESSDLESLGTLSPMSTKSEPAMSDKKFVDARERRKSIGPAVDTKRFSTENPDYLDPDTRGRRRMRRSSRIREKRRTPSPVSPVRDSGVRPDDSPISPFSDTSKDAFANRDAPLLPHERMVSTDTSTTPPSVEKISESSNHNGRSSPSSTLREPQRTKLQKKSKIPTPKTTIVSKDKDDSHHHDSSSTYHDSAAARAALMKTLQEINTQKHSTTEQRNAVARRVLREAHTVLDFGPREPVVPAALDPPPPPSPLVPRMPGRGMRTLQSQVYGPVGSERVAHPTKVQYDQPLMLQGAIMQRGFRRWRCCRCQCFTHYENNVCSKLDCVHVRCEALCEAFEP</sequence>
<dbReference type="Proteomes" id="UP000572817">
    <property type="component" value="Unassembled WGS sequence"/>
</dbReference>
<evidence type="ECO:0000256" key="1">
    <source>
        <dbReference type="SAM" id="MobiDB-lite"/>
    </source>
</evidence>
<feature type="compositionally biased region" description="Basic residues" evidence="1">
    <location>
        <begin position="245"/>
        <end position="261"/>
    </location>
</feature>
<feature type="compositionally biased region" description="Polar residues" evidence="1">
    <location>
        <begin position="74"/>
        <end position="87"/>
    </location>
</feature>
<protein>
    <submittedName>
        <fullName evidence="2">Uncharacterized protein</fullName>
    </submittedName>
</protein>
<dbReference type="EMBL" id="WWBZ02000001">
    <property type="protein sequence ID" value="KAF4314016.1"/>
    <property type="molecule type" value="Genomic_DNA"/>
</dbReference>
<organism evidence="2 3">
    <name type="scientific">Botryosphaeria dothidea</name>
    <dbReference type="NCBI Taxonomy" id="55169"/>
    <lineage>
        <taxon>Eukaryota</taxon>
        <taxon>Fungi</taxon>
        <taxon>Dikarya</taxon>
        <taxon>Ascomycota</taxon>
        <taxon>Pezizomycotina</taxon>
        <taxon>Dothideomycetes</taxon>
        <taxon>Dothideomycetes incertae sedis</taxon>
        <taxon>Botryosphaeriales</taxon>
        <taxon>Botryosphaeriaceae</taxon>
        <taxon>Botryosphaeria</taxon>
    </lineage>
</organism>
<gene>
    <name evidence="2" type="ORF">GTA08_BOTSDO00570</name>
</gene>
<evidence type="ECO:0000313" key="3">
    <source>
        <dbReference type="Proteomes" id="UP000572817"/>
    </source>
</evidence>
<name>A0A8H4J6C2_9PEZI</name>
<feature type="compositionally biased region" description="Basic and acidic residues" evidence="1">
    <location>
        <begin position="207"/>
        <end position="217"/>
    </location>
</feature>
<reference evidence="2" key="1">
    <citation type="submission" date="2020-04" db="EMBL/GenBank/DDBJ databases">
        <title>Genome Assembly and Annotation of Botryosphaeria dothidea sdau 11-99, a Latent Pathogen of Apple Fruit Ring Rot in China.</title>
        <authorList>
            <person name="Yu C."/>
            <person name="Diao Y."/>
            <person name="Lu Q."/>
            <person name="Zhao J."/>
            <person name="Cui S."/>
            <person name="Peng C."/>
            <person name="He B."/>
            <person name="Liu H."/>
        </authorList>
    </citation>
    <scope>NUCLEOTIDE SEQUENCE [LARGE SCALE GENOMIC DNA]</scope>
    <source>
        <strain evidence="2">Sdau11-99</strain>
    </source>
</reference>